<reference evidence="2" key="1">
    <citation type="submission" date="2022-11" db="UniProtKB">
        <authorList>
            <consortium name="WormBaseParasite"/>
        </authorList>
    </citation>
    <scope>IDENTIFICATION</scope>
</reference>
<dbReference type="WBParaSite" id="JU765_v2.g17038.t1">
    <property type="protein sequence ID" value="JU765_v2.g17038.t1"/>
    <property type="gene ID" value="JU765_v2.g17038"/>
</dbReference>
<name>A0AC34QJN0_9BILA</name>
<evidence type="ECO:0000313" key="2">
    <source>
        <dbReference type="WBParaSite" id="JU765_v2.g17038.t1"/>
    </source>
</evidence>
<protein>
    <submittedName>
        <fullName evidence="2">DNTTIP1 dimerisation domain-containing protein</fullName>
    </submittedName>
</protein>
<dbReference type="Proteomes" id="UP000887576">
    <property type="component" value="Unplaced"/>
</dbReference>
<organism evidence="1 2">
    <name type="scientific">Panagrolaimus sp. JU765</name>
    <dbReference type="NCBI Taxonomy" id="591449"/>
    <lineage>
        <taxon>Eukaryota</taxon>
        <taxon>Metazoa</taxon>
        <taxon>Ecdysozoa</taxon>
        <taxon>Nematoda</taxon>
        <taxon>Chromadorea</taxon>
        <taxon>Rhabditida</taxon>
        <taxon>Tylenchina</taxon>
        <taxon>Panagrolaimomorpha</taxon>
        <taxon>Panagrolaimoidea</taxon>
        <taxon>Panagrolaimidae</taxon>
        <taxon>Panagrolaimus</taxon>
    </lineage>
</organism>
<proteinExistence type="predicted"/>
<accession>A0AC34QJN0</accession>
<sequence>MIADGWRREARRVASLGSRAMAIFLPIPYLFCILMVTEAVGSHKDWSNSGYPDVRGSTHELCAEKLPKQGLLYICDPDRILNATQLLRINEGLERLAIGTPCPCQRRSQCTSGGEAGSPFHGFVVSIAIVDNLQMNFHSPSEQQLTDRAESFCKTLEGRWALGDCGNSVIVFVWRHYKKVIIWPARLAERYVTSDERKEILTKINDLIQSDRWAEALSQITYELHQQLKGEPEDRVDTGTLSLIVAVGVASLLTILITCCVCAFRCFGNLPTDDDGKSLSQYESVNAQEILRRGSQMRRSLSHSPKFQIRSRTPPPLTMHVFNLDILLIYTMLDEMMRIGTTSEELVTGNGNGNKMSMRLEILENLLKSAGDGSSAKVNSLRQAIRRNKADIADDTYHSLDLLRMVFQAEMTAEIRQIIDRYIRTTFSPAFENLRRNGNEVGQKEINELCIGILDGVRESYNPPKEIPKCMPAEYLLKSLPYVEKPQSAENRKAYDSDDNESDSSIVSHNSTFGNGSYGSDMRPKKRGRPRKVDVDTGRSGTPIMNGSEPVTYQEAMKWCPDRLSSTTRFILGSKVNKLLGMGHRGHIFVKYPRIFRYVSDDEDKAWLFDRNISTRMSGKVFFMVLSDVLELAQKENAPPHIHNDLARHAFMVHEKIIAKMKIFMRPLYEQLQARIPFEMSEQPQPSCLPAFGSFNSFMMS</sequence>
<evidence type="ECO:0000313" key="1">
    <source>
        <dbReference type="Proteomes" id="UP000887576"/>
    </source>
</evidence>